<dbReference type="PANTHER" id="PTHR24089">
    <property type="entry name" value="SOLUTE CARRIER FAMILY 25"/>
    <property type="match status" value="1"/>
</dbReference>
<evidence type="ECO:0000256" key="5">
    <source>
        <dbReference type="ARBA" id="ARBA00022737"/>
    </source>
</evidence>
<gene>
    <name evidence="9" type="ORF">ODALV1_LOCUS20510</name>
</gene>
<dbReference type="PRINTS" id="PR00926">
    <property type="entry name" value="MITOCARRIER"/>
</dbReference>
<feature type="repeat" description="Solcar" evidence="7">
    <location>
        <begin position="145"/>
        <end position="230"/>
    </location>
</feature>
<feature type="repeat" description="Solcar" evidence="7">
    <location>
        <begin position="240"/>
        <end position="330"/>
    </location>
</feature>
<dbReference type="Proteomes" id="UP001642540">
    <property type="component" value="Unassembled WGS sequence"/>
</dbReference>
<comment type="caution">
    <text evidence="9">The sequence shown here is derived from an EMBL/GenBank/DDBJ whole genome shotgun (WGS) entry which is preliminary data.</text>
</comment>
<keyword evidence="6 7" id="KW-0472">Membrane</keyword>
<dbReference type="Gene3D" id="1.50.40.10">
    <property type="entry name" value="Mitochondrial carrier domain"/>
    <property type="match status" value="1"/>
</dbReference>
<proteinExistence type="inferred from homology"/>
<evidence type="ECO:0000256" key="8">
    <source>
        <dbReference type="RuleBase" id="RU000488"/>
    </source>
</evidence>
<name>A0ABP1RAE2_9HEXA</name>
<feature type="repeat" description="Solcar" evidence="7">
    <location>
        <begin position="50"/>
        <end position="137"/>
    </location>
</feature>
<evidence type="ECO:0000256" key="3">
    <source>
        <dbReference type="ARBA" id="ARBA00022448"/>
    </source>
</evidence>
<keyword evidence="4 7" id="KW-0812">Transmembrane</keyword>
<evidence type="ECO:0000256" key="7">
    <source>
        <dbReference type="PROSITE-ProRule" id="PRU00282"/>
    </source>
</evidence>
<dbReference type="PROSITE" id="PS50920">
    <property type="entry name" value="SOLCAR"/>
    <property type="match status" value="3"/>
</dbReference>
<evidence type="ECO:0000256" key="1">
    <source>
        <dbReference type="ARBA" id="ARBA00004141"/>
    </source>
</evidence>
<dbReference type="Pfam" id="PF00153">
    <property type="entry name" value="Mito_carr"/>
    <property type="match status" value="3"/>
</dbReference>
<evidence type="ECO:0000256" key="2">
    <source>
        <dbReference type="ARBA" id="ARBA00006375"/>
    </source>
</evidence>
<dbReference type="InterPro" id="IPR002067">
    <property type="entry name" value="MCP"/>
</dbReference>
<protein>
    <recommendedName>
        <fullName evidence="11">Solute carrier family 25 member 42</fullName>
    </recommendedName>
</protein>
<evidence type="ECO:0008006" key="11">
    <source>
        <dbReference type="Google" id="ProtNLM"/>
    </source>
</evidence>
<dbReference type="InterPro" id="IPR018108">
    <property type="entry name" value="MCP_transmembrane"/>
</dbReference>
<accession>A0ABP1RAE2</accession>
<evidence type="ECO:0000256" key="6">
    <source>
        <dbReference type="ARBA" id="ARBA00023136"/>
    </source>
</evidence>
<sequence length="338" mass="37732">MKNPDHVDLSVFKRRIFRTPFFLNLNPPWNTFCAPTTTPPKGLRALTNNELVWISLTAGAAAGAVAKTAVAPMDRIKIYFQTSSTERFSLNFAMNYMKNVVKNDGVIALWRGNTAMLVRVVPYAAIQFAAHEQWKRILDVEHSSHEELARFTAGSLAGVVAQSITYPLDLARARMAIYDKSRYKNLTDVLVKVVKENGISGLYKGYVPTVMGVIPYAGCSFYCYERLKRLWVSKFGENSVGAIERLWFGAVAGSIGMTCSYPFDVVRRRLQTLDGGHGVSGRFKVFKLMALVIKNEGLVRGLYKGVTVNWIQGPISAGISFTVYDWVQGFFKDLLNAK</sequence>
<keyword evidence="10" id="KW-1185">Reference proteome</keyword>
<organism evidence="9 10">
    <name type="scientific">Orchesella dallaii</name>
    <dbReference type="NCBI Taxonomy" id="48710"/>
    <lineage>
        <taxon>Eukaryota</taxon>
        <taxon>Metazoa</taxon>
        <taxon>Ecdysozoa</taxon>
        <taxon>Arthropoda</taxon>
        <taxon>Hexapoda</taxon>
        <taxon>Collembola</taxon>
        <taxon>Entomobryomorpha</taxon>
        <taxon>Entomobryoidea</taxon>
        <taxon>Orchesellidae</taxon>
        <taxon>Orchesellinae</taxon>
        <taxon>Orchesella</taxon>
    </lineage>
</organism>
<comment type="subcellular location">
    <subcellularLocation>
        <location evidence="1">Membrane</location>
        <topology evidence="1">Multi-pass membrane protein</topology>
    </subcellularLocation>
</comment>
<comment type="similarity">
    <text evidence="2 8">Belongs to the mitochondrial carrier (TC 2.A.29) family.</text>
</comment>
<evidence type="ECO:0000313" key="9">
    <source>
        <dbReference type="EMBL" id="CAL8124196.1"/>
    </source>
</evidence>
<dbReference type="SUPFAM" id="SSF103506">
    <property type="entry name" value="Mitochondrial carrier"/>
    <property type="match status" value="1"/>
</dbReference>
<dbReference type="EMBL" id="CAXLJM020000068">
    <property type="protein sequence ID" value="CAL8124196.1"/>
    <property type="molecule type" value="Genomic_DNA"/>
</dbReference>
<reference evidence="9 10" key="1">
    <citation type="submission" date="2024-08" db="EMBL/GenBank/DDBJ databases">
        <authorList>
            <person name="Cucini C."/>
            <person name="Frati F."/>
        </authorList>
    </citation>
    <scope>NUCLEOTIDE SEQUENCE [LARGE SCALE GENOMIC DNA]</scope>
</reference>
<dbReference type="InterPro" id="IPR023395">
    <property type="entry name" value="MCP_dom_sf"/>
</dbReference>
<evidence type="ECO:0000313" key="10">
    <source>
        <dbReference type="Proteomes" id="UP001642540"/>
    </source>
</evidence>
<evidence type="ECO:0000256" key="4">
    <source>
        <dbReference type="ARBA" id="ARBA00022692"/>
    </source>
</evidence>
<keyword evidence="3 8" id="KW-0813">Transport</keyword>
<keyword evidence="5" id="KW-0677">Repeat</keyword>